<dbReference type="KEGG" id="tcu:Tcur_0281"/>
<gene>
    <name evidence="3" type="ordered locus">Tcur_0281</name>
</gene>
<keyword evidence="1 2" id="KW-0732">Signal</keyword>
<evidence type="ECO:0000256" key="2">
    <source>
        <dbReference type="SAM" id="SignalP"/>
    </source>
</evidence>
<dbReference type="InterPro" id="IPR050966">
    <property type="entry name" value="Glutamyl_endopeptidase"/>
</dbReference>
<dbReference type="GO" id="GO:0006508">
    <property type="term" value="P:proteolysis"/>
    <property type="evidence" value="ECO:0007669"/>
    <property type="project" value="InterPro"/>
</dbReference>
<dbReference type="InterPro" id="IPR009003">
    <property type="entry name" value="Peptidase_S1_PA"/>
</dbReference>
<dbReference type="RefSeq" id="WP_012850669.1">
    <property type="nucleotide sequence ID" value="NC_013510.1"/>
</dbReference>
<dbReference type="PROSITE" id="PS00134">
    <property type="entry name" value="TRYPSIN_HIS"/>
    <property type="match status" value="1"/>
</dbReference>
<dbReference type="InterPro" id="IPR018114">
    <property type="entry name" value="TRYPSIN_HIS"/>
</dbReference>
<proteinExistence type="predicted"/>
<organism evidence="3 4">
    <name type="scientific">Thermomonospora curvata (strain ATCC 19995 / DSM 43183 / JCM 3096 / KCTC 9072 / NBRC 15933 / NCIMB 10081 / Henssen B9)</name>
    <dbReference type="NCBI Taxonomy" id="471852"/>
    <lineage>
        <taxon>Bacteria</taxon>
        <taxon>Bacillati</taxon>
        <taxon>Actinomycetota</taxon>
        <taxon>Actinomycetes</taxon>
        <taxon>Streptosporangiales</taxon>
        <taxon>Thermomonosporaceae</taxon>
        <taxon>Thermomonospora</taxon>
    </lineage>
</organism>
<dbReference type="SUPFAM" id="SSF50494">
    <property type="entry name" value="Trypsin-like serine proteases"/>
    <property type="match status" value="1"/>
</dbReference>
<dbReference type="PANTHER" id="PTHR15462:SF19">
    <property type="entry name" value="PEPTIDASE S1 DOMAIN-CONTAINING PROTEIN"/>
    <property type="match status" value="1"/>
</dbReference>
<dbReference type="STRING" id="471852.Tcur_0281"/>
<reference evidence="3 4" key="1">
    <citation type="journal article" date="2011" name="Stand. Genomic Sci.">
        <title>Complete genome sequence of Thermomonospora curvata type strain (B9).</title>
        <authorList>
            <person name="Chertkov O."/>
            <person name="Sikorski J."/>
            <person name="Nolan M."/>
            <person name="Lapidus A."/>
            <person name="Lucas S."/>
            <person name="Del Rio T.G."/>
            <person name="Tice H."/>
            <person name="Cheng J.F."/>
            <person name="Goodwin L."/>
            <person name="Pitluck S."/>
            <person name="Liolios K."/>
            <person name="Ivanova N."/>
            <person name="Mavromatis K."/>
            <person name="Mikhailova N."/>
            <person name="Ovchinnikova G."/>
            <person name="Pati A."/>
            <person name="Chen A."/>
            <person name="Palaniappan K."/>
            <person name="Djao O.D."/>
            <person name="Land M."/>
            <person name="Hauser L."/>
            <person name="Chang Y.J."/>
            <person name="Jeffries C.D."/>
            <person name="Brettin T."/>
            <person name="Han C."/>
            <person name="Detter J.C."/>
            <person name="Rohde M."/>
            <person name="Goker M."/>
            <person name="Woyke T."/>
            <person name="Bristow J."/>
            <person name="Eisen J.A."/>
            <person name="Markowitz V."/>
            <person name="Hugenholtz P."/>
            <person name="Klenk H.P."/>
            <person name="Kyrpides N.C."/>
        </authorList>
    </citation>
    <scope>NUCLEOTIDE SEQUENCE [LARGE SCALE GENOMIC DNA]</scope>
    <source>
        <strain evidence="4">ATCC 19995 / DSM 43183 / JCM 3096 / KCTC 9072 / NBRC 15933 / NCIMB 10081 / Henssen B9</strain>
    </source>
</reference>
<name>D1A1G3_THECD</name>
<evidence type="ECO:0008006" key="5">
    <source>
        <dbReference type="Google" id="ProtNLM"/>
    </source>
</evidence>
<feature type="chain" id="PRO_5003020436" description="Peptidase" evidence="2">
    <location>
        <begin position="31"/>
        <end position="319"/>
    </location>
</feature>
<dbReference type="InterPro" id="IPR043504">
    <property type="entry name" value="Peptidase_S1_PA_chymotrypsin"/>
</dbReference>
<dbReference type="HOGENOM" id="CLU_050832_0_0_11"/>
<keyword evidence="4" id="KW-1185">Reference proteome</keyword>
<dbReference type="GO" id="GO:0004252">
    <property type="term" value="F:serine-type endopeptidase activity"/>
    <property type="evidence" value="ECO:0007669"/>
    <property type="project" value="InterPro"/>
</dbReference>
<dbReference type="Gene3D" id="2.40.10.10">
    <property type="entry name" value="Trypsin-like serine proteases"/>
    <property type="match status" value="2"/>
</dbReference>
<protein>
    <recommendedName>
        <fullName evidence="5">Peptidase</fullName>
    </recommendedName>
</protein>
<accession>D1A1G3</accession>
<dbReference type="PANTHER" id="PTHR15462">
    <property type="entry name" value="SERINE PROTEASE"/>
    <property type="match status" value="1"/>
</dbReference>
<dbReference type="AlphaFoldDB" id="D1A1G3"/>
<evidence type="ECO:0000256" key="1">
    <source>
        <dbReference type="ARBA" id="ARBA00022729"/>
    </source>
</evidence>
<feature type="signal peptide" evidence="2">
    <location>
        <begin position="1"/>
        <end position="30"/>
    </location>
</feature>
<dbReference type="OrthoDB" id="5121599at2"/>
<dbReference type="Proteomes" id="UP000001918">
    <property type="component" value="Chromosome"/>
</dbReference>
<evidence type="ECO:0000313" key="4">
    <source>
        <dbReference type="Proteomes" id="UP000001918"/>
    </source>
</evidence>
<evidence type="ECO:0000313" key="3">
    <source>
        <dbReference type="EMBL" id="ACY95885.1"/>
    </source>
</evidence>
<dbReference type="EMBL" id="CP001738">
    <property type="protein sequence ID" value="ACY95885.1"/>
    <property type="molecule type" value="Genomic_DNA"/>
</dbReference>
<dbReference type="eggNOG" id="COG3591">
    <property type="taxonomic scope" value="Bacteria"/>
</dbReference>
<sequence length="319" mass="33964">MKASPRILTLSLLSATTLASTLLVPTAAAAAAPRPAAKAQATTKAARQQVEAFWTKARMRSATPMERLLTPGTATARKLLEVDGAGLLAPTAYPSGGASWTGGGQVVKTTGRVFFTYQGRTASCSGSAVVSQNKSTVITAGHCVKLNGAWHTNWVFVPGYHNGNAPYGVWTARRTLTTPQWGSSENFSYDVGAAVLNPQDGKLLTDVVGGQSIAFNQPRWRRMYAFGYPAEAPYDGSKLTYCSGPTIVSLLWGTHGMNCNMTGGSSGGPWFVNFNEATGTGTLASVNSYRLNLPILWRNMYGPYFGNDAKALYEEAQKS</sequence>